<dbReference type="UniPathway" id="UPA00252"/>
<dbReference type="eggNOG" id="COG1232">
    <property type="taxonomic scope" value="Bacteria"/>
</dbReference>
<keyword evidence="2 6" id="KW-0285">Flavoprotein</keyword>
<evidence type="ECO:0000313" key="8">
    <source>
        <dbReference type="EMBL" id="AAC07778.1"/>
    </source>
</evidence>
<organism evidence="8 9">
    <name type="scientific">Aquifex aeolicus (strain VF5)</name>
    <dbReference type="NCBI Taxonomy" id="224324"/>
    <lineage>
        <taxon>Bacteria</taxon>
        <taxon>Pseudomonadati</taxon>
        <taxon>Aquificota</taxon>
        <taxon>Aquificia</taxon>
        <taxon>Aquificales</taxon>
        <taxon>Aquificaceae</taxon>
        <taxon>Aquifex</taxon>
    </lineage>
</organism>
<dbReference type="HOGENOM" id="CLU_009629_3_0_0"/>
<dbReference type="GO" id="GO:0006783">
    <property type="term" value="P:heme biosynthetic process"/>
    <property type="evidence" value="ECO:0007669"/>
    <property type="project" value="UniProtKB-UniRule"/>
</dbReference>
<evidence type="ECO:0000256" key="1">
    <source>
        <dbReference type="ARBA" id="ARBA00001974"/>
    </source>
</evidence>
<dbReference type="PATRIC" id="fig|224324.8.peg.1558"/>
<reference evidence="8 9" key="1">
    <citation type="journal article" date="1998" name="Nature">
        <title>The complete genome of the hyperthermophilic bacterium Aquifex aeolicus.</title>
        <authorList>
            <person name="Deckert G."/>
            <person name="Warren P.V."/>
            <person name="Gaasterland T."/>
            <person name="Young W.G."/>
            <person name="Lenox A.L."/>
            <person name="Graham D.E."/>
            <person name="Overbeek R."/>
            <person name="Snead M.A."/>
            <person name="Keller M."/>
            <person name="Aujay M."/>
            <person name="Huber R."/>
            <person name="Feldman R.A."/>
            <person name="Short J.M."/>
            <person name="Olson G.J."/>
            <person name="Swanson R.V."/>
        </authorList>
    </citation>
    <scope>NUCLEOTIDE SEQUENCE [LARGE SCALE GENOMIC DNA]</scope>
    <source>
        <strain evidence="8 9">VF5</strain>
    </source>
</reference>
<evidence type="ECO:0000313" key="9">
    <source>
        <dbReference type="Proteomes" id="UP000000798"/>
    </source>
</evidence>
<sequence length="436" mass="48987">MDMREVVVIGAGISGLSTAYRLKKEGVDVVVYEKDDRIGGTIHTVKEKGYLFEVGAQTILADQEVIDFLKEAGIEPVEASPSSKYRYIYKKGRLIPLPMSPVEFLKTPLLSLKTKLKVLTEIFKRGVDEDISIADFVREHFGEEFLNYVVAPFISGVYAGDPEKLSLKHATPKLYEAQKKYGSLIKAFIKEKTAGPKGKLISFGEGLGELINALAQKLEVHTENVVLRMRKFEDFFRLDVRGKKVETKSVVVASPAYTSSYLLKEVSFSASEEFDKIDYPPVVVVNVGVEGKFPKVRLLSSESGKKRILGAMFMSKLFPGRAPQGKELLTVFLGGATDREVIELSEEEIENIVERELKEILQIDCIDFMHVQKWKRAIPQYTLGYDRFLNLAQEMEKDYPGLFLTGNWLYGVSTADCIRASKKVAQKVLSFLRPQA</sequence>
<evidence type="ECO:0000256" key="5">
    <source>
        <dbReference type="ARBA" id="ARBA00023133"/>
    </source>
</evidence>
<dbReference type="STRING" id="224324.aq_2015"/>
<dbReference type="GO" id="GO:0004729">
    <property type="term" value="F:oxygen-dependent protoporphyrinogen oxidase activity"/>
    <property type="evidence" value="ECO:0007669"/>
    <property type="project" value="UniProtKB-UniRule"/>
</dbReference>
<evidence type="ECO:0000256" key="6">
    <source>
        <dbReference type="RuleBase" id="RU364052"/>
    </source>
</evidence>
<protein>
    <recommendedName>
        <fullName evidence="6">Coproporphyrinogen III oxidase</fullName>
        <ecNumber evidence="6">1.3.3.15</ecNumber>
    </recommendedName>
</protein>
<dbReference type="PANTHER" id="PTHR42923">
    <property type="entry name" value="PROTOPORPHYRINOGEN OXIDASE"/>
    <property type="match status" value="1"/>
</dbReference>
<comment type="subcellular location">
    <subcellularLocation>
        <location evidence="6">Cytoplasm</location>
    </subcellularLocation>
</comment>
<comment type="cofactor">
    <cofactor evidence="1 6">
        <name>FAD</name>
        <dbReference type="ChEBI" id="CHEBI:57692"/>
    </cofactor>
</comment>
<evidence type="ECO:0000256" key="4">
    <source>
        <dbReference type="ARBA" id="ARBA00023002"/>
    </source>
</evidence>
<dbReference type="Gene3D" id="3.90.660.20">
    <property type="entry name" value="Protoporphyrinogen oxidase, mitochondrial, domain 2"/>
    <property type="match status" value="1"/>
</dbReference>
<dbReference type="PIR" id="B70473">
    <property type="entry name" value="B70473"/>
</dbReference>
<dbReference type="EMBL" id="AE000657">
    <property type="protein sequence ID" value="AAC07778.1"/>
    <property type="molecule type" value="Genomic_DNA"/>
</dbReference>
<dbReference type="InterPro" id="IPR004572">
    <property type="entry name" value="Protoporphyrinogen_oxidase"/>
</dbReference>
<dbReference type="Proteomes" id="UP000000798">
    <property type="component" value="Chromosome"/>
</dbReference>
<keyword evidence="5 6" id="KW-0350">Heme biosynthesis</keyword>
<dbReference type="InterPro" id="IPR036188">
    <property type="entry name" value="FAD/NAD-bd_sf"/>
</dbReference>
<keyword evidence="4 6" id="KW-0560">Oxidoreductase</keyword>
<dbReference type="AlphaFoldDB" id="O67814"/>
<dbReference type="SABIO-RK" id="O67814"/>
<keyword evidence="3 6" id="KW-0274">FAD</keyword>
<comment type="function">
    <text evidence="6">Involved in coproporphyrin-dependent heme b biosynthesis. Catalyzes the oxidation of coproporphyrinogen III to coproporphyrin III.</text>
</comment>
<dbReference type="NCBIfam" id="TIGR00562">
    <property type="entry name" value="proto_IX_ox"/>
    <property type="match status" value="1"/>
</dbReference>
<evidence type="ECO:0000256" key="2">
    <source>
        <dbReference type="ARBA" id="ARBA00022630"/>
    </source>
</evidence>
<dbReference type="Gene3D" id="1.10.3110.10">
    <property type="entry name" value="protoporphyrinogen ix oxidase, domain 3"/>
    <property type="match status" value="1"/>
</dbReference>
<dbReference type="OrthoDB" id="9805195at2"/>
<dbReference type="GO" id="GO:0005737">
    <property type="term" value="C:cytoplasm"/>
    <property type="evidence" value="ECO:0007669"/>
    <property type="project" value="UniProtKB-SubCell"/>
</dbReference>
<dbReference type="SUPFAM" id="SSF51905">
    <property type="entry name" value="FAD/NAD(P)-binding domain"/>
    <property type="match status" value="1"/>
</dbReference>
<dbReference type="InterPro" id="IPR050464">
    <property type="entry name" value="Zeta_carotene_desat/Oxidored"/>
</dbReference>
<name>O67814_AQUAE</name>
<feature type="domain" description="Amine oxidase" evidence="7">
    <location>
        <begin position="13"/>
        <end position="429"/>
    </location>
</feature>
<evidence type="ECO:0000259" key="7">
    <source>
        <dbReference type="Pfam" id="PF01593"/>
    </source>
</evidence>
<gene>
    <name evidence="8" type="primary">hemG</name>
    <name evidence="8" type="ordered locus">aq_2015</name>
</gene>
<accession>O67814</accession>
<dbReference type="InterPro" id="IPR002937">
    <property type="entry name" value="Amino_oxidase"/>
</dbReference>
<evidence type="ECO:0000256" key="3">
    <source>
        <dbReference type="ARBA" id="ARBA00022827"/>
    </source>
</evidence>
<comment type="pathway">
    <text evidence="6">Porphyrin-containing compound metabolism; protoheme biosynthesis.</text>
</comment>
<dbReference type="InParanoid" id="O67814"/>
<comment type="similarity">
    <text evidence="6">Belongs to the protoporphyrinogen/coproporphyrinogen oxidase family. Coproporphyrinogen III oxidase subfamily.</text>
</comment>
<proteinExistence type="inferred from homology"/>
<dbReference type="GO" id="GO:0016491">
    <property type="term" value="F:oxidoreductase activity"/>
    <property type="evidence" value="ECO:0000318"/>
    <property type="project" value="GO_Central"/>
</dbReference>
<dbReference type="EnsemblBacteria" id="AAC07778">
    <property type="protein sequence ID" value="AAC07778"/>
    <property type="gene ID" value="aq_2015"/>
</dbReference>
<keyword evidence="9" id="KW-1185">Reference proteome</keyword>
<dbReference type="EC" id="1.3.3.15" evidence="6"/>
<dbReference type="KEGG" id="aae:aq_2015"/>
<dbReference type="PRINTS" id="PR00419">
    <property type="entry name" value="ADXRDTASE"/>
</dbReference>
<dbReference type="Pfam" id="PF01593">
    <property type="entry name" value="Amino_oxidase"/>
    <property type="match status" value="1"/>
</dbReference>
<dbReference type="PANTHER" id="PTHR42923:SF3">
    <property type="entry name" value="PROTOPORPHYRINOGEN OXIDASE"/>
    <property type="match status" value="1"/>
</dbReference>
<comment type="catalytic activity">
    <reaction evidence="6">
        <text>coproporphyrinogen III + 3 O2 = coproporphyrin III + 3 H2O2</text>
        <dbReference type="Rhea" id="RHEA:43436"/>
        <dbReference type="ChEBI" id="CHEBI:15379"/>
        <dbReference type="ChEBI" id="CHEBI:16240"/>
        <dbReference type="ChEBI" id="CHEBI:57309"/>
        <dbReference type="ChEBI" id="CHEBI:131725"/>
        <dbReference type="EC" id="1.3.3.15"/>
    </reaction>
</comment>
<dbReference type="Gene3D" id="3.50.50.60">
    <property type="entry name" value="FAD/NAD(P)-binding domain"/>
    <property type="match status" value="1"/>
</dbReference>
<dbReference type="SUPFAM" id="SSF54373">
    <property type="entry name" value="FAD-linked reductases, C-terminal domain"/>
    <property type="match status" value="1"/>
</dbReference>
<keyword evidence="6" id="KW-0963">Cytoplasm</keyword>